<protein>
    <submittedName>
        <fullName evidence="2">Uncharacterized protein</fullName>
    </submittedName>
</protein>
<proteinExistence type="predicted"/>
<evidence type="ECO:0000256" key="1">
    <source>
        <dbReference type="SAM" id="MobiDB-lite"/>
    </source>
</evidence>
<dbReference type="AlphaFoldDB" id="A0AAD4HDP7"/>
<keyword evidence="3" id="KW-1185">Reference proteome</keyword>
<feature type="compositionally biased region" description="Basic residues" evidence="1">
    <location>
        <begin position="542"/>
        <end position="555"/>
    </location>
</feature>
<gene>
    <name evidence="2" type="ORF">F5891DRAFT_986455</name>
</gene>
<sequence length="601" mass="67160">MMNTLVQLALQVYNNLSGASTLVRESEDSPLGTCNLISYALPQKSLPVSLQMFPTTPWMVQEVYAYLPMLRDVLAWQNSSHWTRPVGHSFVLRHFKGILRPFIGYHVPALCSLMYAWGVVITGSCALEMLTGEHHNTDNLNLVVPQGSFNVLQEFILETLNYRQIMAAITEDVFNVVTSSPTTGDMVFMTPGGVAAFYPDLTFEGIVILNNTMKERPPGTKFVGCMKHAQYKVYDSTCYREEPCGHVCPALWRNIVDGDPGGLVLEWDSRYSIRLTMAQSHTSWRLAEHCNNVLCPLNPVINTRLPLLPKVPSPADQSAMREQEARMHHHHCVSSSADYHMEICSPRISQGGMSSFMGVLYATRAYGPELVPIPLRNGLTRLGHINNLEVLHWVDCLGDNKFNVDMARMHKTYNIITLSSSPAYGYGYTFYIIADVHMGNAVMGNVLVVKHISGNKHAIVDLTIADLDCINEVLRCPSSNGDIMYDSLSNQRTPTLYQPHVKSSDRQLLPPDRDTNIHRGADRVLTPRGVVVVQEVWSSRGQSRRVRGKRKHPNHTNKAVGDHRHAIPLAGLGKLGWGAMDHLWLLRSPTLRCSCDGAHTE</sequence>
<reference evidence="2" key="1">
    <citation type="journal article" date="2020" name="New Phytol.">
        <title>Comparative genomics reveals dynamic genome evolution in host specialist ectomycorrhizal fungi.</title>
        <authorList>
            <person name="Lofgren L.A."/>
            <person name="Nguyen N.H."/>
            <person name="Vilgalys R."/>
            <person name="Ruytinx J."/>
            <person name="Liao H.L."/>
            <person name="Branco S."/>
            <person name="Kuo A."/>
            <person name="LaButti K."/>
            <person name="Lipzen A."/>
            <person name="Andreopoulos W."/>
            <person name="Pangilinan J."/>
            <person name="Riley R."/>
            <person name="Hundley H."/>
            <person name="Na H."/>
            <person name="Barry K."/>
            <person name="Grigoriev I.V."/>
            <person name="Stajich J.E."/>
            <person name="Kennedy P.G."/>
        </authorList>
    </citation>
    <scope>NUCLEOTIDE SEQUENCE</scope>
    <source>
        <strain evidence="2">FC203</strain>
    </source>
</reference>
<dbReference type="GeneID" id="64672073"/>
<evidence type="ECO:0000313" key="2">
    <source>
        <dbReference type="EMBL" id="KAG1891898.1"/>
    </source>
</evidence>
<accession>A0AAD4HDP7</accession>
<organism evidence="2 3">
    <name type="scientific">Suillus fuscotomentosus</name>
    <dbReference type="NCBI Taxonomy" id="1912939"/>
    <lineage>
        <taxon>Eukaryota</taxon>
        <taxon>Fungi</taxon>
        <taxon>Dikarya</taxon>
        <taxon>Basidiomycota</taxon>
        <taxon>Agaricomycotina</taxon>
        <taxon>Agaricomycetes</taxon>
        <taxon>Agaricomycetidae</taxon>
        <taxon>Boletales</taxon>
        <taxon>Suillineae</taxon>
        <taxon>Suillaceae</taxon>
        <taxon>Suillus</taxon>
    </lineage>
</organism>
<comment type="caution">
    <text evidence="2">The sequence shown here is derived from an EMBL/GenBank/DDBJ whole genome shotgun (WGS) entry which is preliminary data.</text>
</comment>
<evidence type="ECO:0000313" key="3">
    <source>
        <dbReference type="Proteomes" id="UP001195769"/>
    </source>
</evidence>
<name>A0AAD4HDP7_9AGAM</name>
<dbReference type="Proteomes" id="UP001195769">
    <property type="component" value="Unassembled WGS sequence"/>
</dbReference>
<dbReference type="RefSeq" id="XP_041218374.1">
    <property type="nucleotide sequence ID" value="XM_041377775.1"/>
</dbReference>
<dbReference type="EMBL" id="JABBWK010000118">
    <property type="protein sequence ID" value="KAG1891898.1"/>
    <property type="molecule type" value="Genomic_DNA"/>
</dbReference>
<feature type="region of interest" description="Disordered" evidence="1">
    <location>
        <begin position="541"/>
        <end position="562"/>
    </location>
</feature>